<dbReference type="InterPro" id="IPR036782">
    <property type="entry name" value="NE0471-like_N"/>
</dbReference>
<dbReference type="Pfam" id="PF10387">
    <property type="entry name" value="DUF2442"/>
    <property type="match status" value="1"/>
</dbReference>
<dbReference type="Proteomes" id="UP000095743">
    <property type="component" value="Chromosome"/>
</dbReference>
<accession>A0A1D8GM32</accession>
<evidence type="ECO:0008006" key="3">
    <source>
        <dbReference type="Google" id="ProtNLM"/>
    </source>
</evidence>
<protein>
    <recommendedName>
        <fullName evidence="3">DUF2442 domain-containing protein</fullName>
    </recommendedName>
</protein>
<dbReference type="RefSeq" id="WP_069980292.1">
    <property type="nucleotide sequence ID" value="NZ_CP017269.1"/>
</dbReference>
<keyword evidence="2" id="KW-1185">Reference proteome</keyword>
<name>A0A1D8GM32_9FIRM</name>
<dbReference type="InterPro" id="IPR018841">
    <property type="entry name" value="DUF2442"/>
</dbReference>
<dbReference type="KEGG" id="gfe:Gferi_22005"/>
<dbReference type="STRING" id="1424294.Gferi_22005"/>
<sequence length="77" mass="9160">MSNIVSVKPNDDYTLLIELDNRHKIIYDMRPRLQAARFCGLADLNRFKEVKVEHEKTLVWDNLCQITIDEIINMIER</sequence>
<reference evidence="1 2" key="1">
    <citation type="submission" date="2016-09" db="EMBL/GenBank/DDBJ databases">
        <title>Genomic analysis reveals versatility of anaerobic energy metabolism of Geosporobacter ferrireducens IRF9 of phylum Firmicutes.</title>
        <authorList>
            <person name="Kim S.-J."/>
        </authorList>
    </citation>
    <scope>NUCLEOTIDE SEQUENCE [LARGE SCALE GENOMIC DNA]</scope>
    <source>
        <strain evidence="1 2">IRF9</strain>
    </source>
</reference>
<dbReference type="SUPFAM" id="SSF143880">
    <property type="entry name" value="NE0471 N-terminal domain-like"/>
    <property type="match status" value="1"/>
</dbReference>
<gene>
    <name evidence="1" type="ORF">Gferi_22005</name>
</gene>
<evidence type="ECO:0000313" key="2">
    <source>
        <dbReference type="Proteomes" id="UP000095743"/>
    </source>
</evidence>
<organism evidence="1 2">
    <name type="scientific">Geosporobacter ferrireducens</name>
    <dbReference type="NCBI Taxonomy" id="1424294"/>
    <lineage>
        <taxon>Bacteria</taxon>
        <taxon>Bacillati</taxon>
        <taxon>Bacillota</taxon>
        <taxon>Clostridia</taxon>
        <taxon>Peptostreptococcales</taxon>
        <taxon>Thermotaleaceae</taxon>
        <taxon>Geosporobacter</taxon>
    </lineage>
</organism>
<dbReference type="EMBL" id="CP017269">
    <property type="protein sequence ID" value="AOT71977.1"/>
    <property type="molecule type" value="Genomic_DNA"/>
</dbReference>
<dbReference type="Gene3D" id="3.30.2020.10">
    <property type="entry name" value="NE0471-like N-terminal domain"/>
    <property type="match status" value="1"/>
</dbReference>
<proteinExistence type="predicted"/>
<evidence type="ECO:0000313" key="1">
    <source>
        <dbReference type="EMBL" id="AOT71977.1"/>
    </source>
</evidence>
<dbReference type="AlphaFoldDB" id="A0A1D8GM32"/>